<dbReference type="PANTHER" id="PTHR13710:SF108">
    <property type="entry name" value="ATP-DEPENDENT DNA HELICASE Q4"/>
    <property type="match status" value="1"/>
</dbReference>
<evidence type="ECO:0000313" key="6">
    <source>
        <dbReference type="Proteomes" id="UP000649617"/>
    </source>
</evidence>
<comment type="caution">
    <text evidence="5">The sequence shown here is derived from an EMBL/GenBank/DDBJ whole genome shotgun (WGS) entry which is preliminary data.</text>
</comment>
<evidence type="ECO:0000256" key="3">
    <source>
        <dbReference type="ARBA" id="ARBA00034808"/>
    </source>
</evidence>
<evidence type="ECO:0000256" key="1">
    <source>
        <dbReference type="ARBA" id="ARBA00005446"/>
    </source>
</evidence>
<dbReference type="OrthoDB" id="10261556at2759"/>
<dbReference type="InterPro" id="IPR001650">
    <property type="entry name" value="Helicase_C-like"/>
</dbReference>
<feature type="non-terminal residue" evidence="5">
    <location>
        <position position="1"/>
    </location>
</feature>
<evidence type="ECO:0000256" key="2">
    <source>
        <dbReference type="ARBA" id="ARBA00034617"/>
    </source>
</evidence>
<gene>
    <name evidence="5" type="ORF">SPIL2461_LOCUS23416</name>
</gene>
<dbReference type="GO" id="GO:0005694">
    <property type="term" value="C:chromosome"/>
    <property type="evidence" value="ECO:0007669"/>
    <property type="project" value="TreeGrafter"/>
</dbReference>
<dbReference type="PROSITE" id="PS51194">
    <property type="entry name" value="HELICASE_CTER"/>
    <property type="match status" value="1"/>
</dbReference>
<keyword evidence="6" id="KW-1185">Reference proteome</keyword>
<dbReference type="SUPFAM" id="SSF52540">
    <property type="entry name" value="P-loop containing nucleoside triphosphate hydrolases"/>
    <property type="match status" value="1"/>
</dbReference>
<feature type="non-terminal residue" evidence="5">
    <location>
        <position position="226"/>
    </location>
</feature>
<dbReference type="InterPro" id="IPR027417">
    <property type="entry name" value="P-loop_NTPase"/>
</dbReference>
<dbReference type="EMBL" id="CAJNIZ010048281">
    <property type="protein sequence ID" value="CAE7785740.1"/>
    <property type="molecule type" value="Genomic_DNA"/>
</dbReference>
<accession>A0A812YL81</accession>
<dbReference type="AlphaFoldDB" id="A0A812YL81"/>
<dbReference type="GO" id="GO:0000724">
    <property type="term" value="P:double-strand break repair via homologous recombination"/>
    <property type="evidence" value="ECO:0007669"/>
    <property type="project" value="TreeGrafter"/>
</dbReference>
<dbReference type="EC" id="5.6.2.4" evidence="3"/>
<organism evidence="5 6">
    <name type="scientific">Symbiodinium pilosum</name>
    <name type="common">Dinoflagellate</name>
    <dbReference type="NCBI Taxonomy" id="2952"/>
    <lineage>
        <taxon>Eukaryota</taxon>
        <taxon>Sar</taxon>
        <taxon>Alveolata</taxon>
        <taxon>Dinophyceae</taxon>
        <taxon>Suessiales</taxon>
        <taxon>Symbiodiniaceae</taxon>
        <taxon>Symbiodinium</taxon>
    </lineage>
</organism>
<protein>
    <recommendedName>
        <fullName evidence="3">DNA 3'-5' helicase</fullName>
        <ecNumber evidence="3">5.6.2.4</ecNumber>
    </recommendedName>
</protein>
<dbReference type="GO" id="GO:0005737">
    <property type="term" value="C:cytoplasm"/>
    <property type="evidence" value="ECO:0007669"/>
    <property type="project" value="TreeGrafter"/>
</dbReference>
<reference evidence="5" key="1">
    <citation type="submission" date="2021-02" db="EMBL/GenBank/DDBJ databases">
        <authorList>
            <person name="Dougan E. K."/>
            <person name="Rhodes N."/>
            <person name="Thang M."/>
            <person name="Chan C."/>
        </authorList>
    </citation>
    <scope>NUCLEOTIDE SEQUENCE</scope>
</reference>
<dbReference type="GO" id="GO:0005634">
    <property type="term" value="C:nucleus"/>
    <property type="evidence" value="ECO:0007669"/>
    <property type="project" value="TreeGrafter"/>
</dbReference>
<name>A0A812YL81_SYMPI</name>
<dbReference type="SMART" id="SM00490">
    <property type="entry name" value="HELICc"/>
    <property type="match status" value="1"/>
</dbReference>
<dbReference type="GO" id="GO:0043138">
    <property type="term" value="F:3'-5' DNA helicase activity"/>
    <property type="evidence" value="ECO:0007669"/>
    <property type="project" value="UniProtKB-EC"/>
</dbReference>
<dbReference type="PANTHER" id="PTHR13710">
    <property type="entry name" value="DNA HELICASE RECQ FAMILY MEMBER"/>
    <property type="match status" value="1"/>
</dbReference>
<evidence type="ECO:0000313" key="5">
    <source>
        <dbReference type="EMBL" id="CAE7785740.1"/>
    </source>
</evidence>
<evidence type="ECO:0000259" key="4">
    <source>
        <dbReference type="PROSITE" id="PS51194"/>
    </source>
</evidence>
<dbReference type="Pfam" id="PF00271">
    <property type="entry name" value="Helicase_C"/>
    <property type="match status" value="1"/>
</dbReference>
<proteinExistence type="inferred from homology"/>
<comment type="catalytic activity">
    <reaction evidence="2">
        <text>Couples ATP hydrolysis with the unwinding of duplex DNA by translocating in the 3'-5' direction.</text>
        <dbReference type="EC" id="5.6.2.4"/>
    </reaction>
</comment>
<feature type="domain" description="Helicase C-terminal" evidence="4">
    <location>
        <begin position="38"/>
        <end position="190"/>
    </location>
</feature>
<sequence>PTVQSVCDILKLDTVVRSDNTFTVVEELMRESAQPRVQRSNLIMVKPTDSVVIYVWKRATADQLAKQLRPFVKGIVNAYHGSMLPEVRSVVQENFMSGKVRVVVATMAFGMGLDKPDIRMVVHFALPKSIENYIQETGRCSRDGAPGKCVAIVNNKDYQAMRWLESGGTGGGTQAAVVRRLLVAWLGDSEAYKRHFLSPDARAAVGENGEVESAEGSWQPYSIAID</sequence>
<dbReference type="Gene3D" id="3.40.50.300">
    <property type="entry name" value="P-loop containing nucleotide triphosphate hydrolases"/>
    <property type="match status" value="1"/>
</dbReference>
<dbReference type="Proteomes" id="UP000649617">
    <property type="component" value="Unassembled WGS sequence"/>
</dbReference>
<comment type="similarity">
    <text evidence="1">Belongs to the helicase family. RecQ subfamily.</text>
</comment>
<dbReference type="GO" id="GO:0009378">
    <property type="term" value="F:four-way junction helicase activity"/>
    <property type="evidence" value="ECO:0007669"/>
    <property type="project" value="TreeGrafter"/>
</dbReference>